<evidence type="ECO:0000313" key="4">
    <source>
        <dbReference type="Proteomes" id="UP000002029"/>
    </source>
</evidence>
<dbReference type="STRING" id="479432.Sros_8635"/>
<dbReference type="AlphaFoldDB" id="D2B443"/>
<proteinExistence type="predicted"/>
<keyword evidence="2" id="KW-0732">Signal</keyword>
<name>D2B443_STRRD</name>
<dbReference type="OrthoDB" id="9960700at2"/>
<evidence type="ECO:0000256" key="1">
    <source>
        <dbReference type="SAM" id="MobiDB-lite"/>
    </source>
</evidence>
<protein>
    <recommendedName>
        <fullName evidence="5">Lipoprotein</fullName>
    </recommendedName>
</protein>
<accession>D2B443</accession>
<dbReference type="EMBL" id="CP001814">
    <property type="protein sequence ID" value="ACZ91277.1"/>
    <property type="molecule type" value="Genomic_DNA"/>
</dbReference>
<dbReference type="KEGG" id="sro:Sros_8635"/>
<feature type="region of interest" description="Disordered" evidence="1">
    <location>
        <begin position="28"/>
        <end position="52"/>
    </location>
</feature>
<evidence type="ECO:0000256" key="2">
    <source>
        <dbReference type="SAM" id="SignalP"/>
    </source>
</evidence>
<feature type="chain" id="PRO_5003027971" description="Lipoprotein" evidence="2">
    <location>
        <begin position="21"/>
        <end position="200"/>
    </location>
</feature>
<feature type="signal peptide" evidence="2">
    <location>
        <begin position="1"/>
        <end position="20"/>
    </location>
</feature>
<dbReference type="RefSeq" id="WP_012895006.1">
    <property type="nucleotide sequence ID" value="NC_013595.1"/>
</dbReference>
<evidence type="ECO:0000313" key="3">
    <source>
        <dbReference type="EMBL" id="ACZ91277.1"/>
    </source>
</evidence>
<organism evidence="3 4">
    <name type="scientific">Streptosporangium roseum (strain ATCC 12428 / DSM 43021 / JCM 3005 / KCTC 9067 / NCIMB 10171 / NRRL 2505 / NI 9100)</name>
    <dbReference type="NCBI Taxonomy" id="479432"/>
    <lineage>
        <taxon>Bacteria</taxon>
        <taxon>Bacillati</taxon>
        <taxon>Actinomycetota</taxon>
        <taxon>Actinomycetes</taxon>
        <taxon>Streptosporangiales</taxon>
        <taxon>Streptosporangiaceae</taxon>
        <taxon>Streptosporangium</taxon>
    </lineage>
</organism>
<sequence length="200" mass="20976">MRRFLLALTLFLLALTLVIAASGCSGPREPTPAAPAASEQHTDPAPFPLSTAPPTVAGDDSSICAHPNLRTFLNEVEKYAGRAGLDPDAPLRDWESTLEQVRYIAMGTVGSPLGDAAAGLEGYLSAVEGHLDARFSSPEARNYAHVIAKAATRIARTCGVDVDITIPDKPKLSQLGLSRTDPAARAQPVPDPPARETASA</sequence>
<reference evidence="3 4" key="1">
    <citation type="journal article" date="2010" name="Stand. Genomic Sci.">
        <title>Complete genome sequence of Streptosporangium roseum type strain (NI 9100).</title>
        <authorList>
            <person name="Nolan M."/>
            <person name="Sikorski J."/>
            <person name="Jando M."/>
            <person name="Lucas S."/>
            <person name="Lapidus A."/>
            <person name="Glavina Del Rio T."/>
            <person name="Chen F."/>
            <person name="Tice H."/>
            <person name="Pitluck S."/>
            <person name="Cheng J.F."/>
            <person name="Chertkov O."/>
            <person name="Sims D."/>
            <person name="Meincke L."/>
            <person name="Brettin T."/>
            <person name="Han C."/>
            <person name="Detter J.C."/>
            <person name="Bruce D."/>
            <person name="Goodwin L."/>
            <person name="Land M."/>
            <person name="Hauser L."/>
            <person name="Chang Y.J."/>
            <person name="Jeffries C.D."/>
            <person name="Ivanova N."/>
            <person name="Mavromatis K."/>
            <person name="Mikhailova N."/>
            <person name="Chen A."/>
            <person name="Palaniappan K."/>
            <person name="Chain P."/>
            <person name="Rohde M."/>
            <person name="Goker M."/>
            <person name="Bristow J."/>
            <person name="Eisen J.A."/>
            <person name="Markowitz V."/>
            <person name="Hugenholtz P."/>
            <person name="Kyrpides N.C."/>
            <person name="Klenk H.P."/>
        </authorList>
    </citation>
    <scope>NUCLEOTIDE SEQUENCE [LARGE SCALE GENOMIC DNA]</scope>
    <source>
        <strain evidence="4">ATCC 12428 / DSM 43021 / JCM 3005 / NI 9100</strain>
    </source>
</reference>
<gene>
    <name evidence="3" type="ordered locus">Sros_8635</name>
</gene>
<dbReference type="PROSITE" id="PS51257">
    <property type="entry name" value="PROKAR_LIPOPROTEIN"/>
    <property type="match status" value="1"/>
</dbReference>
<dbReference type="HOGENOM" id="CLU_1365582_0_0_11"/>
<keyword evidence="4" id="KW-1185">Reference proteome</keyword>
<evidence type="ECO:0008006" key="5">
    <source>
        <dbReference type="Google" id="ProtNLM"/>
    </source>
</evidence>
<dbReference type="Proteomes" id="UP000002029">
    <property type="component" value="Chromosome"/>
</dbReference>
<feature type="region of interest" description="Disordered" evidence="1">
    <location>
        <begin position="171"/>
        <end position="200"/>
    </location>
</feature>